<reference evidence="3" key="1">
    <citation type="journal article" date="2019" name="Int. J. Syst. Evol. Microbiol.">
        <title>The Global Catalogue of Microorganisms (GCM) 10K type strain sequencing project: providing services to taxonomists for standard genome sequencing and annotation.</title>
        <authorList>
            <consortium name="The Broad Institute Genomics Platform"/>
            <consortium name="The Broad Institute Genome Sequencing Center for Infectious Disease"/>
            <person name="Wu L."/>
            <person name="Ma J."/>
        </authorList>
    </citation>
    <scope>NUCLEOTIDE SEQUENCE [LARGE SCALE GENOMIC DNA]</scope>
    <source>
        <strain evidence="3">CGMCC 1.10188</strain>
    </source>
</reference>
<dbReference type="InterPro" id="IPR054485">
    <property type="entry name" value="FlK-like_dom"/>
</dbReference>
<dbReference type="SUPFAM" id="SSF54637">
    <property type="entry name" value="Thioesterase/thiol ester dehydrase-isomerase"/>
    <property type="match status" value="1"/>
</dbReference>
<evidence type="ECO:0000313" key="2">
    <source>
        <dbReference type="EMBL" id="GGB36377.1"/>
    </source>
</evidence>
<dbReference type="InterPro" id="IPR025540">
    <property type="entry name" value="FlK"/>
</dbReference>
<name>A0ABQ1IEI5_9PROT</name>
<dbReference type="CDD" id="cd03440">
    <property type="entry name" value="hot_dog"/>
    <property type="match status" value="1"/>
</dbReference>
<protein>
    <recommendedName>
        <fullName evidence="1">Fluoroacetyl-CoA-specific thioesterase-like domain-containing protein</fullName>
    </recommendedName>
</protein>
<dbReference type="Pfam" id="PF22636">
    <property type="entry name" value="FlK"/>
    <property type="match status" value="1"/>
</dbReference>
<comment type="caution">
    <text evidence="2">The sequence shown here is derived from an EMBL/GenBank/DDBJ whole genome shotgun (WGS) entry which is preliminary data.</text>
</comment>
<accession>A0ABQ1IEI5</accession>
<organism evidence="2 3">
    <name type="scientific">Tistrella bauzanensis</name>
    <dbReference type="NCBI Taxonomy" id="657419"/>
    <lineage>
        <taxon>Bacteria</taxon>
        <taxon>Pseudomonadati</taxon>
        <taxon>Pseudomonadota</taxon>
        <taxon>Alphaproteobacteria</taxon>
        <taxon>Geminicoccales</taxon>
        <taxon>Geminicoccaceae</taxon>
        <taxon>Tistrella</taxon>
    </lineage>
</organism>
<dbReference type="EMBL" id="BMDZ01000015">
    <property type="protein sequence ID" value="GGB36377.1"/>
    <property type="molecule type" value="Genomic_DNA"/>
</dbReference>
<proteinExistence type="predicted"/>
<feature type="domain" description="Fluoroacetyl-CoA-specific thioesterase-like" evidence="1">
    <location>
        <begin position="26"/>
        <end position="125"/>
    </location>
</feature>
<dbReference type="InterPro" id="IPR029069">
    <property type="entry name" value="HotDog_dom_sf"/>
</dbReference>
<dbReference type="PANTHER" id="PTHR36934">
    <property type="entry name" value="BLR0278 PROTEIN"/>
    <property type="match status" value="1"/>
</dbReference>
<sequence>MTDIASLLTPPAGITPGLEGRIRHVVRAQDLATAWQGDVAALASAPVIWLAELACMRAVAAYLPQGATTVGVGFDIRHTAPTAEGMEVTITARLLRAVGRSLLFEVRGEDGAGVVLDGRMTRHIAEPAAVLAQMAARCGPPLATQG</sequence>
<evidence type="ECO:0000259" key="1">
    <source>
        <dbReference type="Pfam" id="PF22636"/>
    </source>
</evidence>
<gene>
    <name evidence="2" type="ORF">GCM10011505_17310</name>
</gene>
<dbReference type="Proteomes" id="UP000603352">
    <property type="component" value="Unassembled WGS sequence"/>
</dbReference>
<keyword evidence="3" id="KW-1185">Reference proteome</keyword>
<dbReference type="Gene3D" id="3.10.129.10">
    <property type="entry name" value="Hotdog Thioesterase"/>
    <property type="match status" value="1"/>
</dbReference>
<evidence type="ECO:0000313" key="3">
    <source>
        <dbReference type="Proteomes" id="UP000603352"/>
    </source>
</evidence>
<dbReference type="PANTHER" id="PTHR36934:SF1">
    <property type="entry name" value="THIOESTERASE DOMAIN-CONTAINING PROTEIN"/>
    <property type="match status" value="1"/>
</dbReference>
<dbReference type="RefSeq" id="WP_188576821.1">
    <property type="nucleotide sequence ID" value="NZ_BMDZ01000015.1"/>
</dbReference>